<dbReference type="EMBL" id="JBHSEC010000019">
    <property type="protein sequence ID" value="MFC4410881.1"/>
    <property type="molecule type" value="Genomic_DNA"/>
</dbReference>
<dbReference type="PANTHER" id="PTHR43861:SF6">
    <property type="entry name" value="METHYLTRANSFERASE TYPE 11"/>
    <property type="match status" value="1"/>
</dbReference>
<dbReference type="PANTHER" id="PTHR43861">
    <property type="entry name" value="TRANS-ACONITATE 2-METHYLTRANSFERASE-RELATED"/>
    <property type="match status" value="1"/>
</dbReference>
<dbReference type="GO" id="GO:0032259">
    <property type="term" value="P:methylation"/>
    <property type="evidence" value="ECO:0007669"/>
    <property type="project" value="UniProtKB-KW"/>
</dbReference>
<dbReference type="GO" id="GO:0061542">
    <property type="term" value="F:3-demethylubiquinol 3-O-methyltransferase activity"/>
    <property type="evidence" value="ECO:0007669"/>
    <property type="project" value="UniProtKB-EC"/>
</dbReference>
<dbReference type="Pfam" id="PF08242">
    <property type="entry name" value="Methyltransf_12"/>
    <property type="match status" value="1"/>
</dbReference>
<evidence type="ECO:0000313" key="2">
    <source>
        <dbReference type="EMBL" id="MFC4410881.1"/>
    </source>
</evidence>
<evidence type="ECO:0000313" key="3">
    <source>
        <dbReference type="Proteomes" id="UP001595817"/>
    </source>
</evidence>
<dbReference type="GO" id="GO:0102208">
    <property type="term" value="F:2-polyprenyl-6-hydroxyphenol methylase activity"/>
    <property type="evidence" value="ECO:0007669"/>
    <property type="project" value="UniProtKB-EC"/>
</dbReference>
<keyword evidence="2" id="KW-0808">Transferase</keyword>
<name>A0ABV8X4M1_9LACT</name>
<proteinExistence type="predicted"/>
<organism evidence="2 3">
    <name type="scientific">Chungangia koreensis</name>
    <dbReference type="NCBI Taxonomy" id="752657"/>
    <lineage>
        <taxon>Bacteria</taxon>
        <taxon>Bacillati</taxon>
        <taxon>Bacillota</taxon>
        <taxon>Bacilli</taxon>
        <taxon>Lactobacillales</taxon>
        <taxon>Chungangia</taxon>
    </lineage>
</organism>
<dbReference type="Proteomes" id="UP001595817">
    <property type="component" value="Unassembled WGS sequence"/>
</dbReference>
<evidence type="ECO:0000259" key="1">
    <source>
        <dbReference type="Pfam" id="PF08242"/>
    </source>
</evidence>
<gene>
    <name evidence="2" type="ORF">ACFOZY_10680</name>
</gene>
<reference evidence="3" key="1">
    <citation type="journal article" date="2019" name="Int. J. Syst. Evol. Microbiol.">
        <title>The Global Catalogue of Microorganisms (GCM) 10K type strain sequencing project: providing services to taxonomists for standard genome sequencing and annotation.</title>
        <authorList>
            <consortium name="The Broad Institute Genomics Platform"/>
            <consortium name="The Broad Institute Genome Sequencing Center for Infectious Disease"/>
            <person name="Wu L."/>
            <person name="Ma J."/>
        </authorList>
    </citation>
    <scope>NUCLEOTIDE SEQUENCE [LARGE SCALE GENOMIC DNA]</scope>
    <source>
        <strain evidence="3">CCUG 59778</strain>
    </source>
</reference>
<dbReference type="SUPFAM" id="SSF53335">
    <property type="entry name" value="S-adenosyl-L-methionine-dependent methyltransferases"/>
    <property type="match status" value="1"/>
</dbReference>
<dbReference type="InterPro" id="IPR013217">
    <property type="entry name" value="Methyltransf_12"/>
</dbReference>
<dbReference type="Gene3D" id="3.40.50.150">
    <property type="entry name" value="Vaccinia Virus protein VP39"/>
    <property type="match status" value="1"/>
</dbReference>
<dbReference type="CDD" id="cd02440">
    <property type="entry name" value="AdoMet_MTases"/>
    <property type="match status" value="1"/>
</dbReference>
<dbReference type="RefSeq" id="WP_378155228.1">
    <property type="nucleotide sequence ID" value="NZ_JBHSEC010000019.1"/>
</dbReference>
<dbReference type="InterPro" id="IPR029063">
    <property type="entry name" value="SAM-dependent_MTases_sf"/>
</dbReference>
<feature type="domain" description="Methyltransferase type 12" evidence="1">
    <location>
        <begin position="47"/>
        <end position="145"/>
    </location>
</feature>
<comment type="caution">
    <text evidence="2">The sequence shown here is derived from an EMBL/GenBank/DDBJ whole genome shotgun (WGS) entry which is preliminary data.</text>
</comment>
<protein>
    <submittedName>
        <fullName evidence="2">Class I SAM-dependent methyltransferase</fullName>
        <ecNumber evidence="2">2.1.1.222</ecNumber>
        <ecNumber evidence="2">2.1.1.64</ecNumber>
    </submittedName>
</protein>
<sequence>MSNLKFDQKTANEYEKGIRRTLPTYDAMYKMTHSYLRQNVGEKASILIVGAGGGTELEVFGKGNAEWTFTAIDPSASMLDLAKVKSKELGLLNRTKFFSGTVIDLDERNLYDAATNMLVLHFIPSIEEKRETLNKINRLLKPGAPLIIASMFGEPGQEEFEEKVKLWKQYWLDRTKLNPEAMEDMEMSIRNLSFLAENDIRSLLLDAGFERMTKFMETAMFGSWICYKKKSGDE</sequence>
<dbReference type="EC" id="2.1.1.222" evidence="2"/>
<keyword evidence="2" id="KW-0489">Methyltransferase</keyword>
<dbReference type="EC" id="2.1.1.64" evidence="2"/>
<keyword evidence="3" id="KW-1185">Reference proteome</keyword>
<accession>A0ABV8X4M1</accession>